<dbReference type="EMBL" id="FNPE01000008">
    <property type="protein sequence ID" value="SDY80672.1"/>
    <property type="molecule type" value="Genomic_DNA"/>
</dbReference>
<protein>
    <submittedName>
        <fullName evidence="1">Uncharacterized protein</fullName>
    </submittedName>
</protein>
<organism evidence="1 2">
    <name type="scientific">Delftia lacustris</name>
    <dbReference type="NCBI Taxonomy" id="558537"/>
    <lineage>
        <taxon>Bacteria</taxon>
        <taxon>Pseudomonadati</taxon>
        <taxon>Pseudomonadota</taxon>
        <taxon>Betaproteobacteria</taxon>
        <taxon>Burkholderiales</taxon>
        <taxon>Comamonadaceae</taxon>
        <taxon>Delftia</taxon>
    </lineage>
</organism>
<sequence length="79" mass="8641">MPCQIICVAADPEKQRYWTWAKLGLCMEDLRVQVPPGEGLARDVSVAKGESIRADGARLGQLQLTEGSCTCTSMAEDER</sequence>
<gene>
    <name evidence="1" type="ORF">SAMN05421547_10862</name>
</gene>
<dbReference type="AlphaFoldDB" id="A0A1H3MVC1"/>
<evidence type="ECO:0000313" key="2">
    <source>
        <dbReference type="Proteomes" id="UP000183417"/>
    </source>
</evidence>
<accession>A0A1H3MVC1</accession>
<reference evidence="1 2" key="1">
    <citation type="submission" date="2016-10" db="EMBL/GenBank/DDBJ databases">
        <authorList>
            <person name="de Groot N.N."/>
        </authorList>
    </citation>
    <scope>NUCLEOTIDE SEQUENCE [LARGE SCALE GENOMIC DNA]</scope>
    <source>
        <strain evidence="1 2">LMG 24775</strain>
    </source>
</reference>
<name>A0A1H3MVC1_9BURK</name>
<evidence type="ECO:0000313" key="1">
    <source>
        <dbReference type="EMBL" id="SDY80672.1"/>
    </source>
</evidence>
<proteinExistence type="predicted"/>
<dbReference type="Proteomes" id="UP000183417">
    <property type="component" value="Unassembled WGS sequence"/>
</dbReference>